<evidence type="ECO:0000256" key="3">
    <source>
        <dbReference type="ARBA" id="ARBA00023002"/>
    </source>
</evidence>
<proteinExistence type="inferred from homology"/>
<dbReference type="Gene3D" id="3.20.20.30">
    <property type="entry name" value="Luciferase-like domain"/>
    <property type="match status" value="1"/>
</dbReference>
<dbReference type="InterPro" id="IPR011251">
    <property type="entry name" value="Luciferase-like_dom"/>
</dbReference>
<evidence type="ECO:0000256" key="5">
    <source>
        <dbReference type="ARBA" id="ARBA00033748"/>
    </source>
</evidence>
<keyword evidence="1" id="KW-0285">Flavoprotein</keyword>
<name>A0ABW7YFQ6_STRCE</name>
<dbReference type="InterPro" id="IPR036661">
    <property type="entry name" value="Luciferase-like_sf"/>
</dbReference>
<dbReference type="GO" id="GO:0004497">
    <property type="term" value="F:monooxygenase activity"/>
    <property type="evidence" value="ECO:0007669"/>
    <property type="project" value="UniProtKB-KW"/>
</dbReference>
<gene>
    <name evidence="7" type="ORF">ACIA8P_42700</name>
</gene>
<evidence type="ECO:0000256" key="2">
    <source>
        <dbReference type="ARBA" id="ARBA00022643"/>
    </source>
</evidence>
<evidence type="ECO:0000256" key="1">
    <source>
        <dbReference type="ARBA" id="ARBA00022630"/>
    </source>
</evidence>
<comment type="similarity">
    <text evidence="5">Belongs to the NtaA/SnaA/DszA monooxygenase family.</text>
</comment>
<dbReference type="PANTHER" id="PTHR30011:SF16">
    <property type="entry name" value="C2H2 FINGER DOMAIN TRANSCRIPTION FACTOR (EUROFUNG)-RELATED"/>
    <property type="match status" value="1"/>
</dbReference>
<sequence>MAGKQFHMGWFMNFTTNEWNTPFGNDGMPWNGKFYIEMAQAMERACFDYIMIEDTLMVSEAYGGTSEAYLKYASMAPKGDPSPLAAIMAAATSRMGVVATMSTTFYPPFMLARLCSTLDSIAEGRFGWNIVTSGEDGSAQNFGMDKLTEHDLRYDKADEYVDLVCKLWDSWEPDAVVRDRETNTYADFKKVRPINFSGTYYKSRGPLNTVRSPQGRPVFVQAGGSPRGRQFAAKSADSIIAVANGVEGMKSYRDDVRARAAAQGRNPDDIKVLFVIGPVLGATEEEARAKRQRMDSDPDAIMQSLAGLSSVTDIDFSQFDLDKPLPRLETNGERGSLDKFAQWGSNKTLRQLVLDNGGTSDSIELVGTPDQVAEKMEEANEAMGGGDGFLISAPYMRVSKQYITEICEGLIPALQRRGLTRTEYTASHLRDTLREF</sequence>
<evidence type="ECO:0000256" key="4">
    <source>
        <dbReference type="ARBA" id="ARBA00023033"/>
    </source>
</evidence>
<dbReference type="EMBL" id="JBITDC010000027">
    <property type="protein sequence ID" value="MFI5681248.1"/>
    <property type="molecule type" value="Genomic_DNA"/>
</dbReference>
<reference evidence="7 8" key="1">
    <citation type="submission" date="2024-10" db="EMBL/GenBank/DDBJ databases">
        <title>The Natural Products Discovery Center: Release of the First 8490 Sequenced Strains for Exploring Actinobacteria Biosynthetic Diversity.</title>
        <authorList>
            <person name="Kalkreuter E."/>
            <person name="Kautsar S.A."/>
            <person name="Yang D."/>
            <person name="Bader C.D."/>
            <person name="Teijaro C.N."/>
            <person name="Fluegel L."/>
            <person name="Davis C.M."/>
            <person name="Simpson J.R."/>
            <person name="Lauterbach L."/>
            <person name="Steele A.D."/>
            <person name="Gui C."/>
            <person name="Meng S."/>
            <person name="Li G."/>
            <person name="Viehrig K."/>
            <person name="Ye F."/>
            <person name="Su P."/>
            <person name="Kiefer A.F."/>
            <person name="Nichols A."/>
            <person name="Cepeda A.J."/>
            <person name="Yan W."/>
            <person name="Fan B."/>
            <person name="Jiang Y."/>
            <person name="Adhikari A."/>
            <person name="Zheng C.-J."/>
            <person name="Schuster L."/>
            <person name="Cowan T.M."/>
            <person name="Smanski M.J."/>
            <person name="Chevrette M.G."/>
            <person name="De Carvalho L.P.S."/>
            <person name="Shen B."/>
        </authorList>
    </citation>
    <scope>NUCLEOTIDE SEQUENCE [LARGE SCALE GENOMIC DNA]</scope>
    <source>
        <strain evidence="7 8">NPDC051599</strain>
    </source>
</reference>
<dbReference type="PANTHER" id="PTHR30011">
    <property type="entry name" value="ALKANESULFONATE MONOOXYGENASE-RELATED"/>
    <property type="match status" value="1"/>
</dbReference>
<keyword evidence="8" id="KW-1185">Reference proteome</keyword>
<dbReference type="InterPro" id="IPR016215">
    <property type="entry name" value="NTA_MOA"/>
</dbReference>
<dbReference type="RefSeq" id="WP_398661773.1">
    <property type="nucleotide sequence ID" value="NZ_JBITDC010000027.1"/>
</dbReference>
<protein>
    <submittedName>
        <fullName evidence="7">NtaA/DmoA family FMN-dependent monooxygenase</fullName>
        <ecNumber evidence="7">1.14.-.-</ecNumber>
    </submittedName>
</protein>
<keyword evidence="2" id="KW-0288">FMN</keyword>
<dbReference type="SUPFAM" id="SSF51679">
    <property type="entry name" value="Bacterial luciferase-like"/>
    <property type="match status" value="1"/>
</dbReference>
<evidence type="ECO:0000313" key="8">
    <source>
        <dbReference type="Proteomes" id="UP001612415"/>
    </source>
</evidence>
<feature type="domain" description="Luciferase-like" evidence="6">
    <location>
        <begin position="34"/>
        <end position="382"/>
    </location>
</feature>
<dbReference type="PIRSF" id="PIRSF000337">
    <property type="entry name" value="NTA_MOA"/>
    <property type="match status" value="1"/>
</dbReference>
<keyword evidence="4 7" id="KW-0503">Monooxygenase</keyword>
<accession>A0ABW7YFQ6</accession>
<comment type="caution">
    <text evidence="7">The sequence shown here is derived from an EMBL/GenBank/DDBJ whole genome shotgun (WGS) entry which is preliminary data.</text>
</comment>
<dbReference type="NCBIfam" id="TIGR03860">
    <property type="entry name" value="FMN_nitrolo"/>
    <property type="match status" value="1"/>
</dbReference>
<dbReference type="EC" id="1.14.-.-" evidence="7"/>
<evidence type="ECO:0000313" key="7">
    <source>
        <dbReference type="EMBL" id="MFI5681248.1"/>
    </source>
</evidence>
<dbReference type="Proteomes" id="UP001612415">
    <property type="component" value="Unassembled WGS sequence"/>
</dbReference>
<dbReference type="InterPro" id="IPR051260">
    <property type="entry name" value="Diverse_substr_monoxygenases"/>
</dbReference>
<keyword evidence="3 7" id="KW-0560">Oxidoreductase</keyword>
<evidence type="ECO:0000259" key="6">
    <source>
        <dbReference type="Pfam" id="PF00296"/>
    </source>
</evidence>
<organism evidence="7 8">
    <name type="scientific">Streptomyces cellulosae</name>
    <dbReference type="NCBI Taxonomy" id="1968"/>
    <lineage>
        <taxon>Bacteria</taxon>
        <taxon>Bacillati</taxon>
        <taxon>Actinomycetota</taxon>
        <taxon>Actinomycetes</taxon>
        <taxon>Kitasatosporales</taxon>
        <taxon>Streptomycetaceae</taxon>
        <taxon>Streptomyces</taxon>
    </lineage>
</organism>
<dbReference type="Pfam" id="PF00296">
    <property type="entry name" value="Bac_luciferase"/>
    <property type="match status" value="1"/>
</dbReference>